<organism evidence="3 4">
    <name type="scientific">Apiospora arundinis</name>
    <dbReference type="NCBI Taxonomy" id="335852"/>
    <lineage>
        <taxon>Eukaryota</taxon>
        <taxon>Fungi</taxon>
        <taxon>Dikarya</taxon>
        <taxon>Ascomycota</taxon>
        <taxon>Pezizomycotina</taxon>
        <taxon>Sordariomycetes</taxon>
        <taxon>Xylariomycetidae</taxon>
        <taxon>Amphisphaeriales</taxon>
        <taxon>Apiosporaceae</taxon>
        <taxon>Apiospora</taxon>
    </lineage>
</organism>
<accession>A0ABR2JG01</accession>
<dbReference type="InterPro" id="IPR029226">
    <property type="entry name" value="Ecp2-like"/>
</dbReference>
<keyword evidence="1" id="KW-0732">Signal</keyword>
<name>A0ABR2JG01_9PEZI</name>
<reference evidence="3 4" key="1">
    <citation type="journal article" date="2024" name="IMA Fungus">
        <title>Apiospora arundinis, a panoply of carbohydrate-active enzymes and secondary metabolites.</title>
        <authorList>
            <person name="Sorensen T."/>
            <person name="Petersen C."/>
            <person name="Muurmann A.T."/>
            <person name="Christiansen J.V."/>
            <person name="Brundto M.L."/>
            <person name="Overgaard C.K."/>
            <person name="Boysen A.T."/>
            <person name="Wollenberg R.D."/>
            <person name="Larsen T.O."/>
            <person name="Sorensen J.L."/>
            <person name="Nielsen K.L."/>
            <person name="Sondergaard T.E."/>
        </authorList>
    </citation>
    <scope>NUCLEOTIDE SEQUENCE [LARGE SCALE GENOMIC DNA]</scope>
    <source>
        <strain evidence="3 4">AAU 773</strain>
    </source>
</reference>
<gene>
    <name evidence="3" type="ORF">PGQ11_001760</name>
</gene>
<evidence type="ECO:0000259" key="2">
    <source>
        <dbReference type="Pfam" id="PF14856"/>
    </source>
</evidence>
<keyword evidence="4" id="KW-1185">Reference proteome</keyword>
<dbReference type="Proteomes" id="UP001390339">
    <property type="component" value="Unassembled WGS sequence"/>
</dbReference>
<evidence type="ECO:0000313" key="3">
    <source>
        <dbReference type="EMBL" id="KAK8876814.1"/>
    </source>
</evidence>
<proteinExistence type="predicted"/>
<feature type="domain" description="Ecp2 effector protein-like" evidence="2">
    <location>
        <begin position="93"/>
        <end position="189"/>
    </location>
</feature>
<comment type="caution">
    <text evidence="3">The sequence shown here is derived from an EMBL/GenBank/DDBJ whole genome shotgun (WGS) entry which is preliminary data.</text>
</comment>
<dbReference type="EMBL" id="JAPCWZ010000002">
    <property type="protein sequence ID" value="KAK8876814.1"/>
    <property type="molecule type" value="Genomic_DNA"/>
</dbReference>
<evidence type="ECO:0000313" key="4">
    <source>
        <dbReference type="Proteomes" id="UP001390339"/>
    </source>
</evidence>
<protein>
    <recommendedName>
        <fullName evidence="2">Ecp2 effector protein-like domain-containing protein</fullName>
    </recommendedName>
</protein>
<sequence>MKVHEVLSLLVLFFAFIGTTSANNIFDLWARSGITAAPAAPAHTAPPGIMEDQIPMTVNPAIKFQALAPTIPQSNCDTANNNYENLTGVRGDGDGWVDECQAMSGWLRNPANYGRFRVPGDAWDKSGKDYTVFVSSLHCAFGAFRTDFQPEELLVGAYDVADLIDTSVKYFSTPFRNPPRVEADGFLYCQQDIPLGWGLFNVNANEQHQSDDYS</sequence>
<evidence type="ECO:0000256" key="1">
    <source>
        <dbReference type="SAM" id="SignalP"/>
    </source>
</evidence>
<dbReference type="Pfam" id="PF14856">
    <property type="entry name" value="Hce2"/>
    <property type="match status" value="1"/>
</dbReference>
<feature type="signal peptide" evidence="1">
    <location>
        <begin position="1"/>
        <end position="22"/>
    </location>
</feature>
<feature type="chain" id="PRO_5047364933" description="Ecp2 effector protein-like domain-containing protein" evidence="1">
    <location>
        <begin position="23"/>
        <end position="214"/>
    </location>
</feature>